<dbReference type="PATRIC" id="fig|465721.4.peg.3271"/>
<proteinExistence type="inferred from homology"/>
<keyword evidence="4 13" id="KW-0004">4Fe-4S</keyword>
<dbReference type="InterPro" id="IPR024177">
    <property type="entry name" value="Biotin_synthase"/>
</dbReference>
<comment type="subunit">
    <text evidence="13">Homodimer.</text>
</comment>
<sequence length="366" mass="40047">MSCADPVRFPRTTAISPAIAPDDVSANPPDTSVRPAAIEITQLVAQLGLVRNDWTLDEVRALFDLPFADLIFHAQRVHRQNFDPNQVQVSTLLSIKTGACPEDCAYCSQSIRFKTGLESEPLLALEEVMEKARAAKANGATRFCMGAAYRSPKPKQLGQIVEMVKSVSALGMETCATLGMLTAEQARELKQAGLDYYNHNLDTSESHYDKVITTRTYQDRLDTLQAVREAGINVCCGGILGLGETVLDRAQLLHTLATLPEHPQSVPVNQLVQVPGTPLYGVEKPDALDFVRVIAVARLLMPRSHVRLSAGRNGMSDETQALCFLAGANSIFYGEKLLTTDNPDEHHDHRLFERLGIRPEASAQSA</sequence>
<comment type="similarity">
    <text evidence="2 13">Belongs to the radical SAM superfamily. Biotin synthase family.</text>
</comment>
<evidence type="ECO:0000256" key="11">
    <source>
        <dbReference type="ARBA" id="ARBA00023014"/>
    </source>
</evidence>
<dbReference type="NCBIfam" id="TIGR00433">
    <property type="entry name" value="bioB"/>
    <property type="match status" value="1"/>
</dbReference>
<keyword evidence="9 13" id="KW-0093">Biotin biosynthesis</keyword>
<dbReference type="UniPathway" id="UPA00078">
    <property type="reaction ID" value="UER00162"/>
</dbReference>
<dbReference type="InterPro" id="IPR002684">
    <property type="entry name" value="Biotin_synth/BioAB"/>
</dbReference>
<evidence type="ECO:0000256" key="9">
    <source>
        <dbReference type="ARBA" id="ARBA00022756"/>
    </source>
</evidence>
<dbReference type="CDD" id="cd01335">
    <property type="entry name" value="Radical_SAM"/>
    <property type="match status" value="1"/>
</dbReference>
<dbReference type="GO" id="GO:0051539">
    <property type="term" value="F:4 iron, 4 sulfur cluster binding"/>
    <property type="evidence" value="ECO:0007669"/>
    <property type="project" value="UniProtKB-KW"/>
</dbReference>
<evidence type="ECO:0000256" key="8">
    <source>
        <dbReference type="ARBA" id="ARBA00022723"/>
    </source>
</evidence>
<feature type="binding site" evidence="13 14">
    <location>
        <position position="100"/>
    </location>
    <ligand>
        <name>[4Fe-4S] cluster</name>
        <dbReference type="ChEBI" id="CHEBI:49883"/>
        <note>4Fe-4S-S-AdoMet</note>
    </ligand>
</feature>
<dbReference type="SFLD" id="SFLDS00029">
    <property type="entry name" value="Radical_SAM"/>
    <property type="match status" value="1"/>
</dbReference>
<dbReference type="Proteomes" id="UP000070250">
    <property type="component" value="Chromosome"/>
</dbReference>
<evidence type="ECO:0000313" key="17">
    <source>
        <dbReference type="Proteomes" id="UP000070250"/>
    </source>
</evidence>
<organism evidence="16 17">
    <name type="scientific">Steroidobacter denitrificans</name>
    <dbReference type="NCBI Taxonomy" id="465721"/>
    <lineage>
        <taxon>Bacteria</taxon>
        <taxon>Pseudomonadati</taxon>
        <taxon>Pseudomonadota</taxon>
        <taxon>Gammaproteobacteria</taxon>
        <taxon>Steroidobacterales</taxon>
        <taxon>Steroidobacteraceae</taxon>
        <taxon>Steroidobacter</taxon>
    </lineage>
</organism>
<comment type="cofactor">
    <cofactor evidence="14">
        <name>[2Fe-2S] cluster</name>
        <dbReference type="ChEBI" id="CHEBI:190135"/>
    </cofactor>
    <text evidence="14">Binds 1 [2Fe-2S] cluster. The cluster is coordinated with 3 cysteines and 1 arginine.</text>
</comment>
<gene>
    <name evidence="13" type="primary">bioB</name>
    <name evidence="16" type="ORF">ACG33_15305</name>
</gene>
<dbReference type="GO" id="GO:0005506">
    <property type="term" value="F:iron ion binding"/>
    <property type="evidence" value="ECO:0007669"/>
    <property type="project" value="UniProtKB-UniRule"/>
</dbReference>
<feature type="binding site" evidence="13 14">
    <location>
        <position position="175"/>
    </location>
    <ligand>
        <name>[2Fe-2S] cluster</name>
        <dbReference type="ChEBI" id="CHEBI:190135"/>
    </ligand>
</feature>
<dbReference type="HAMAP" id="MF_01694">
    <property type="entry name" value="BioB"/>
    <property type="match status" value="1"/>
</dbReference>
<comment type="cofactor">
    <cofactor evidence="13">
        <name>[2Fe-2S] cluster</name>
        <dbReference type="ChEBI" id="CHEBI:190135"/>
    </cofactor>
    <text evidence="13">Binds 1 [2Fe-2S] cluster. The cluster is coordinated with 3 cysteines and 1 arginine.</text>
</comment>
<dbReference type="GO" id="GO:0004076">
    <property type="term" value="F:biotin synthase activity"/>
    <property type="evidence" value="ECO:0007669"/>
    <property type="project" value="UniProtKB-UniRule"/>
</dbReference>
<evidence type="ECO:0000256" key="1">
    <source>
        <dbReference type="ARBA" id="ARBA00004942"/>
    </source>
</evidence>
<dbReference type="PROSITE" id="PS51918">
    <property type="entry name" value="RADICAL_SAM"/>
    <property type="match status" value="1"/>
</dbReference>
<dbReference type="InterPro" id="IPR058240">
    <property type="entry name" value="rSAM_sf"/>
</dbReference>
<accession>A0A127FEP4</accession>
<dbReference type="KEGG" id="sdf:ACG33_15305"/>
<feature type="binding site" evidence="13 14">
    <location>
        <position position="104"/>
    </location>
    <ligand>
        <name>[4Fe-4S] cluster</name>
        <dbReference type="ChEBI" id="CHEBI:49883"/>
        <note>4Fe-4S-S-AdoMet</note>
    </ligand>
</feature>
<evidence type="ECO:0000256" key="4">
    <source>
        <dbReference type="ARBA" id="ARBA00022485"/>
    </source>
</evidence>
<keyword evidence="10 13" id="KW-0408">Iron</keyword>
<keyword evidence="11 13" id="KW-0411">Iron-sulfur</keyword>
<dbReference type="FunFam" id="3.20.20.70:FF:000011">
    <property type="entry name" value="Biotin synthase"/>
    <property type="match status" value="1"/>
</dbReference>
<dbReference type="STRING" id="465721.ACG33_15305"/>
<dbReference type="PIRSF" id="PIRSF001619">
    <property type="entry name" value="Biotin_synth"/>
    <property type="match status" value="1"/>
</dbReference>
<keyword evidence="5 13" id="KW-0808">Transferase</keyword>
<evidence type="ECO:0000256" key="6">
    <source>
        <dbReference type="ARBA" id="ARBA00022691"/>
    </source>
</evidence>
<dbReference type="SUPFAM" id="SSF102114">
    <property type="entry name" value="Radical SAM enzymes"/>
    <property type="match status" value="1"/>
</dbReference>
<dbReference type="InterPro" id="IPR013785">
    <property type="entry name" value="Aldolase_TIM"/>
</dbReference>
<keyword evidence="7 13" id="KW-0001">2Fe-2S</keyword>
<comment type="pathway">
    <text evidence="1 13">Cofactor biosynthesis; biotin biosynthesis; biotin from 7,8-diaminononanoate: step 2/2.</text>
</comment>
<dbReference type="InterPro" id="IPR010722">
    <property type="entry name" value="BATS_dom"/>
</dbReference>
<evidence type="ECO:0000259" key="15">
    <source>
        <dbReference type="PROSITE" id="PS51918"/>
    </source>
</evidence>
<evidence type="ECO:0000256" key="5">
    <source>
        <dbReference type="ARBA" id="ARBA00022679"/>
    </source>
</evidence>
<dbReference type="PANTHER" id="PTHR22976:SF2">
    <property type="entry name" value="BIOTIN SYNTHASE, MITOCHONDRIAL"/>
    <property type="match status" value="1"/>
</dbReference>
<feature type="binding site" evidence="13 14">
    <location>
        <position position="235"/>
    </location>
    <ligand>
        <name>[2Fe-2S] cluster</name>
        <dbReference type="ChEBI" id="CHEBI:190135"/>
    </ligand>
</feature>
<dbReference type="InterPro" id="IPR007197">
    <property type="entry name" value="rSAM"/>
</dbReference>
<comment type="catalytic activity">
    <reaction evidence="12 13">
        <text>(4R,5S)-dethiobiotin + (sulfur carrier)-SH + 2 reduced [2Fe-2S]-[ferredoxin] + 2 S-adenosyl-L-methionine = (sulfur carrier)-H + biotin + 2 5'-deoxyadenosine + 2 L-methionine + 2 oxidized [2Fe-2S]-[ferredoxin]</text>
        <dbReference type="Rhea" id="RHEA:22060"/>
        <dbReference type="Rhea" id="RHEA-COMP:10000"/>
        <dbReference type="Rhea" id="RHEA-COMP:10001"/>
        <dbReference type="Rhea" id="RHEA-COMP:14737"/>
        <dbReference type="Rhea" id="RHEA-COMP:14739"/>
        <dbReference type="ChEBI" id="CHEBI:17319"/>
        <dbReference type="ChEBI" id="CHEBI:29917"/>
        <dbReference type="ChEBI" id="CHEBI:33737"/>
        <dbReference type="ChEBI" id="CHEBI:33738"/>
        <dbReference type="ChEBI" id="CHEBI:57586"/>
        <dbReference type="ChEBI" id="CHEBI:57844"/>
        <dbReference type="ChEBI" id="CHEBI:59789"/>
        <dbReference type="ChEBI" id="CHEBI:64428"/>
        <dbReference type="ChEBI" id="CHEBI:149473"/>
        <dbReference type="EC" id="2.8.1.6"/>
    </reaction>
</comment>
<protein>
    <recommendedName>
        <fullName evidence="3 13">Biotin synthase</fullName>
        <ecNumber evidence="3 13">2.8.1.6</ecNumber>
    </recommendedName>
</protein>
<feature type="binding site" evidence="13 14">
    <location>
        <position position="144"/>
    </location>
    <ligand>
        <name>[2Fe-2S] cluster</name>
        <dbReference type="ChEBI" id="CHEBI:190135"/>
    </ligand>
</feature>
<dbReference type="GO" id="GO:0051537">
    <property type="term" value="F:2 iron, 2 sulfur cluster binding"/>
    <property type="evidence" value="ECO:0007669"/>
    <property type="project" value="UniProtKB-KW"/>
</dbReference>
<comment type="cofactor">
    <cofactor evidence="13 14">
        <name>[4Fe-4S] cluster</name>
        <dbReference type="ChEBI" id="CHEBI:49883"/>
    </cofactor>
    <text evidence="13 14">Binds 1 [4Fe-4S] cluster. The cluster is coordinated with 3 cysteines and an exchangeable S-adenosyl-L-methionine.</text>
</comment>
<evidence type="ECO:0000256" key="2">
    <source>
        <dbReference type="ARBA" id="ARBA00010765"/>
    </source>
</evidence>
<dbReference type="EC" id="2.8.1.6" evidence="3 13"/>
<dbReference type="SFLD" id="SFLDF00272">
    <property type="entry name" value="biotin_synthase"/>
    <property type="match status" value="1"/>
</dbReference>
<dbReference type="SMART" id="SM00729">
    <property type="entry name" value="Elp3"/>
    <property type="match status" value="1"/>
</dbReference>
<reference evidence="16 17" key="1">
    <citation type="submission" date="2015-06" db="EMBL/GenBank/DDBJ databases">
        <title>A Comprehensive Approach to Explore the Metabolic and Phylogenetic Diversity of Bacterial Steroid Degradation in the Environment: Testosterone as an Example.</title>
        <authorList>
            <person name="Yang F.-C."/>
            <person name="Chen Y.-L."/>
            <person name="Yu C.-P."/>
            <person name="Tang S.-L."/>
            <person name="Wang P.-H."/>
            <person name="Ismail W."/>
            <person name="Wang C.-H."/>
            <person name="Yang C.-Y."/>
            <person name="Chiang Y.-R."/>
        </authorList>
    </citation>
    <scope>NUCLEOTIDE SEQUENCE [LARGE SCALE GENOMIC DNA]</scope>
    <source>
        <strain evidence="16 17">DSM 18526</strain>
    </source>
</reference>
<evidence type="ECO:0000256" key="12">
    <source>
        <dbReference type="ARBA" id="ARBA00051157"/>
    </source>
</evidence>
<evidence type="ECO:0000256" key="7">
    <source>
        <dbReference type="ARBA" id="ARBA00022714"/>
    </source>
</evidence>
<name>A0A127FEP4_STEDE</name>
<feature type="domain" description="Radical SAM core" evidence="15">
    <location>
        <begin position="85"/>
        <end position="312"/>
    </location>
</feature>
<comment type="function">
    <text evidence="13">Catalyzes the conversion of dethiobiotin (DTB) to biotin by the insertion of a sulfur atom into dethiobiotin via a radical-based mechanism.</text>
</comment>
<dbReference type="Pfam" id="PF06968">
    <property type="entry name" value="BATS"/>
    <property type="match status" value="1"/>
</dbReference>
<evidence type="ECO:0000256" key="10">
    <source>
        <dbReference type="ARBA" id="ARBA00023004"/>
    </source>
</evidence>
<dbReference type="EMBL" id="CP011971">
    <property type="protein sequence ID" value="AMN48440.1"/>
    <property type="molecule type" value="Genomic_DNA"/>
</dbReference>
<dbReference type="Pfam" id="PF04055">
    <property type="entry name" value="Radical_SAM"/>
    <property type="match status" value="1"/>
</dbReference>
<dbReference type="AlphaFoldDB" id="A0A127FEP4"/>
<dbReference type="GO" id="GO:0009102">
    <property type="term" value="P:biotin biosynthetic process"/>
    <property type="evidence" value="ECO:0007669"/>
    <property type="project" value="UniProtKB-UniRule"/>
</dbReference>
<keyword evidence="8 13" id="KW-0479">Metal-binding</keyword>
<evidence type="ECO:0000256" key="13">
    <source>
        <dbReference type="HAMAP-Rule" id="MF_01694"/>
    </source>
</evidence>
<dbReference type="Gene3D" id="3.20.20.70">
    <property type="entry name" value="Aldolase class I"/>
    <property type="match status" value="1"/>
</dbReference>
<keyword evidence="6 13" id="KW-0949">S-adenosyl-L-methionine</keyword>
<evidence type="ECO:0000313" key="16">
    <source>
        <dbReference type="EMBL" id="AMN48440.1"/>
    </source>
</evidence>
<evidence type="ECO:0000256" key="3">
    <source>
        <dbReference type="ARBA" id="ARBA00012236"/>
    </source>
</evidence>
<dbReference type="PANTHER" id="PTHR22976">
    <property type="entry name" value="BIOTIN SYNTHASE"/>
    <property type="match status" value="1"/>
</dbReference>
<feature type="binding site" evidence="13 14">
    <location>
        <position position="107"/>
    </location>
    <ligand>
        <name>[4Fe-4S] cluster</name>
        <dbReference type="ChEBI" id="CHEBI:49883"/>
        <note>4Fe-4S-S-AdoMet</note>
    </ligand>
</feature>
<dbReference type="InterPro" id="IPR006638">
    <property type="entry name" value="Elp3/MiaA/NifB-like_rSAM"/>
</dbReference>
<dbReference type="SFLD" id="SFLDG01278">
    <property type="entry name" value="biotin_synthase_like"/>
    <property type="match status" value="1"/>
</dbReference>
<dbReference type="SFLD" id="SFLDG01060">
    <property type="entry name" value="BATS_domain_containing"/>
    <property type="match status" value="1"/>
</dbReference>
<dbReference type="SMART" id="SM00876">
    <property type="entry name" value="BATS"/>
    <property type="match status" value="1"/>
</dbReference>
<keyword evidence="17" id="KW-1185">Reference proteome</keyword>
<feature type="binding site" evidence="13 14">
    <location>
        <position position="307"/>
    </location>
    <ligand>
        <name>[2Fe-2S] cluster</name>
        <dbReference type="ChEBI" id="CHEBI:190135"/>
    </ligand>
</feature>
<evidence type="ECO:0000256" key="14">
    <source>
        <dbReference type="PIRSR" id="PIRSR001619-1"/>
    </source>
</evidence>